<dbReference type="PROSITE" id="PS50943">
    <property type="entry name" value="HTH_CROC1"/>
    <property type="match status" value="1"/>
</dbReference>
<comment type="caution">
    <text evidence="2">The sequence shown here is derived from an EMBL/GenBank/DDBJ whole genome shotgun (WGS) entry which is preliminary data.</text>
</comment>
<dbReference type="InterPro" id="IPR010982">
    <property type="entry name" value="Lambda_DNA-bd_dom_sf"/>
</dbReference>
<dbReference type="EMBL" id="LGKP01000046">
    <property type="protein sequence ID" value="KPL79498.1"/>
    <property type="molecule type" value="Genomic_DNA"/>
</dbReference>
<dbReference type="CDD" id="cd00093">
    <property type="entry name" value="HTH_XRE"/>
    <property type="match status" value="1"/>
</dbReference>
<proteinExistence type="predicted"/>
<dbReference type="PANTHER" id="PTHR35010:SF4">
    <property type="entry name" value="BLL5781 PROTEIN"/>
    <property type="match status" value="1"/>
</dbReference>
<dbReference type="Proteomes" id="UP000050277">
    <property type="component" value="Unassembled WGS sequence"/>
</dbReference>
<dbReference type="SUPFAM" id="SSF47413">
    <property type="entry name" value="lambda repressor-like DNA-binding domains"/>
    <property type="match status" value="1"/>
</dbReference>
<evidence type="ECO:0000259" key="1">
    <source>
        <dbReference type="PROSITE" id="PS50943"/>
    </source>
</evidence>
<evidence type="ECO:0000313" key="2">
    <source>
        <dbReference type="EMBL" id="KPL79498.1"/>
    </source>
</evidence>
<dbReference type="RefSeq" id="WP_054537473.1">
    <property type="nucleotide sequence ID" value="NZ_LGKP01000046.1"/>
</dbReference>
<organism evidence="2 3">
    <name type="scientific">Herpetosiphon geysericola</name>
    <dbReference type="NCBI Taxonomy" id="70996"/>
    <lineage>
        <taxon>Bacteria</taxon>
        <taxon>Bacillati</taxon>
        <taxon>Chloroflexota</taxon>
        <taxon>Chloroflexia</taxon>
        <taxon>Herpetosiphonales</taxon>
        <taxon>Herpetosiphonaceae</taxon>
        <taxon>Herpetosiphon</taxon>
    </lineage>
</organism>
<keyword evidence="3" id="KW-1185">Reference proteome</keyword>
<dbReference type="Pfam" id="PF17765">
    <property type="entry name" value="MLTR_LBD"/>
    <property type="match status" value="1"/>
</dbReference>
<dbReference type="STRING" id="70996.SE18_26480"/>
<dbReference type="PATRIC" id="fig|70996.4.peg.1826"/>
<feature type="domain" description="HTH cro/C1-type" evidence="1">
    <location>
        <begin position="10"/>
        <end position="64"/>
    </location>
</feature>
<gene>
    <name evidence="2" type="ORF">SE18_26480</name>
</gene>
<dbReference type="InterPro" id="IPR001387">
    <property type="entry name" value="Cro/C1-type_HTH"/>
</dbReference>
<dbReference type="PANTHER" id="PTHR35010">
    <property type="entry name" value="BLL4672 PROTEIN-RELATED"/>
    <property type="match status" value="1"/>
</dbReference>
<dbReference type="AlphaFoldDB" id="A0A0N8GNZ8"/>
<dbReference type="Gene3D" id="1.10.260.40">
    <property type="entry name" value="lambda repressor-like DNA-binding domains"/>
    <property type="match status" value="1"/>
</dbReference>
<sequence length="272" mass="30190">MKQAAIGSLIRTWRQRRHLSQLDLASDANISTKHLSFLETGRSQPSRDMLLHLAEHLEVPLREQNVLLVAAGYAPLFSERSLDDDDLDPAREAIQHVLHGHEPYPAIAINRHWQMIMANNCIDYFLAGVASELLTPPVNVLRLSLHPQGLAPQIVNLAAWKAHLLARLRHQIELTADGSLSELYQELAAYPTNQAHSTPIPAYHETMDIALPFALRTPHGVLSFFSTTMVFGTPIDVTVSELAIEAFFPANTATAELLRQLHAAKTSSRVSN</sequence>
<name>A0A0N8GNZ8_9CHLR</name>
<dbReference type="InterPro" id="IPR041413">
    <property type="entry name" value="MLTR_LBD"/>
</dbReference>
<dbReference type="OrthoDB" id="2959414at2"/>
<accession>A0A0N8GNZ8</accession>
<dbReference type="Gene3D" id="3.30.450.180">
    <property type="match status" value="1"/>
</dbReference>
<dbReference type="GO" id="GO:0003677">
    <property type="term" value="F:DNA binding"/>
    <property type="evidence" value="ECO:0007669"/>
    <property type="project" value="InterPro"/>
</dbReference>
<evidence type="ECO:0000313" key="3">
    <source>
        <dbReference type="Proteomes" id="UP000050277"/>
    </source>
</evidence>
<dbReference type="Pfam" id="PF01381">
    <property type="entry name" value="HTH_3"/>
    <property type="match status" value="1"/>
</dbReference>
<dbReference type="SMART" id="SM00530">
    <property type="entry name" value="HTH_XRE"/>
    <property type="match status" value="1"/>
</dbReference>
<reference evidence="2 3" key="1">
    <citation type="submission" date="2015-07" db="EMBL/GenBank/DDBJ databases">
        <title>Whole genome sequence of Herpetosiphon geysericola DSM 7119.</title>
        <authorList>
            <person name="Hemp J."/>
            <person name="Ward L.M."/>
            <person name="Pace L.A."/>
            <person name="Fischer W.W."/>
        </authorList>
    </citation>
    <scope>NUCLEOTIDE SEQUENCE [LARGE SCALE GENOMIC DNA]</scope>
    <source>
        <strain evidence="2 3">DSM 7119</strain>
    </source>
</reference>
<protein>
    <submittedName>
        <fullName evidence="2">XRE family transcriptional regulator</fullName>
    </submittedName>
</protein>